<evidence type="ECO:0000256" key="2">
    <source>
        <dbReference type="ARBA" id="ARBA00022900"/>
    </source>
</evidence>
<keyword evidence="4" id="KW-0732">Signal</keyword>
<feature type="chain" id="PRO_5043595657" description="Kazal-like domain-containing protein" evidence="4">
    <location>
        <begin position="20"/>
        <end position="126"/>
    </location>
</feature>
<dbReference type="AlphaFoldDB" id="A0AAV2Z265"/>
<feature type="signal peptide" evidence="4">
    <location>
        <begin position="1"/>
        <end position="19"/>
    </location>
</feature>
<name>A0AAV2Z265_9STRA</name>
<evidence type="ECO:0000313" key="6">
    <source>
        <dbReference type="EMBL" id="DAZ99709.1"/>
    </source>
</evidence>
<dbReference type="SUPFAM" id="SSF100895">
    <property type="entry name" value="Kazal-type serine protease inhibitors"/>
    <property type="match status" value="2"/>
</dbReference>
<evidence type="ECO:0000256" key="4">
    <source>
        <dbReference type="SAM" id="SignalP"/>
    </source>
</evidence>
<dbReference type="CDD" id="cd00104">
    <property type="entry name" value="KAZAL_FS"/>
    <property type="match status" value="2"/>
</dbReference>
<dbReference type="Gene3D" id="3.30.60.30">
    <property type="match status" value="2"/>
</dbReference>
<dbReference type="PANTHER" id="PTHR10913">
    <property type="entry name" value="FOLLISTATIN-RELATED"/>
    <property type="match status" value="1"/>
</dbReference>
<feature type="domain" description="Kazal-like" evidence="5">
    <location>
        <begin position="15"/>
        <end position="69"/>
    </location>
</feature>
<dbReference type="PANTHER" id="PTHR10913:SF45">
    <property type="entry name" value="FOLLISTATIN, ISOFORM A-RELATED"/>
    <property type="match status" value="1"/>
</dbReference>
<sequence length="126" mass="13991">MTFQQLLTFAVVSVTVVLAEHNRPACTCSRKYKPVCGSNNVTYANKCLFEAAQFQSKQLTLAFEGQCTDVEATKSCNHFCTRDYRPVCGSDNVTYSNKCVFKAAQCENKELALASEGPCVKRSLRQ</sequence>
<dbReference type="PROSITE" id="PS51465">
    <property type="entry name" value="KAZAL_2"/>
    <property type="match status" value="2"/>
</dbReference>
<comment type="caution">
    <text evidence="6">The sequence shown here is derived from an EMBL/GenBank/DDBJ whole genome shotgun (WGS) entry which is preliminary data.</text>
</comment>
<evidence type="ECO:0000259" key="5">
    <source>
        <dbReference type="PROSITE" id="PS51465"/>
    </source>
</evidence>
<protein>
    <recommendedName>
        <fullName evidence="5">Kazal-like domain-containing protein</fullName>
    </recommendedName>
</protein>
<dbReference type="InterPro" id="IPR002350">
    <property type="entry name" value="Kazal_dom"/>
</dbReference>
<organism evidence="6 7">
    <name type="scientific">Lagenidium giganteum</name>
    <dbReference type="NCBI Taxonomy" id="4803"/>
    <lineage>
        <taxon>Eukaryota</taxon>
        <taxon>Sar</taxon>
        <taxon>Stramenopiles</taxon>
        <taxon>Oomycota</taxon>
        <taxon>Peronosporomycetes</taxon>
        <taxon>Pythiales</taxon>
        <taxon>Pythiaceae</taxon>
    </lineage>
</organism>
<keyword evidence="2" id="KW-0722">Serine protease inhibitor</keyword>
<dbReference type="SMART" id="SM00280">
    <property type="entry name" value="KAZAL"/>
    <property type="match status" value="2"/>
</dbReference>
<dbReference type="EMBL" id="DAKRPA010000078">
    <property type="protein sequence ID" value="DAZ99709.1"/>
    <property type="molecule type" value="Genomic_DNA"/>
</dbReference>
<dbReference type="Pfam" id="PF00050">
    <property type="entry name" value="Kazal_1"/>
    <property type="match status" value="2"/>
</dbReference>
<reference evidence="6" key="2">
    <citation type="journal article" date="2023" name="Microbiol Resour">
        <title>Decontamination and Annotation of the Draft Genome Sequence of the Oomycete Lagenidium giganteum ARSEF 373.</title>
        <authorList>
            <person name="Morgan W.R."/>
            <person name="Tartar A."/>
        </authorList>
    </citation>
    <scope>NUCLEOTIDE SEQUENCE</scope>
    <source>
        <strain evidence="6">ARSEF 373</strain>
    </source>
</reference>
<keyword evidence="7" id="KW-1185">Reference proteome</keyword>
<dbReference type="InterPro" id="IPR036058">
    <property type="entry name" value="Kazal_dom_sf"/>
</dbReference>
<reference evidence="6" key="1">
    <citation type="submission" date="2022-11" db="EMBL/GenBank/DDBJ databases">
        <authorList>
            <person name="Morgan W.R."/>
            <person name="Tartar A."/>
        </authorList>
    </citation>
    <scope>NUCLEOTIDE SEQUENCE</scope>
    <source>
        <strain evidence="6">ARSEF 373</strain>
    </source>
</reference>
<evidence type="ECO:0000256" key="1">
    <source>
        <dbReference type="ARBA" id="ARBA00022690"/>
    </source>
</evidence>
<dbReference type="GO" id="GO:0005576">
    <property type="term" value="C:extracellular region"/>
    <property type="evidence" value="ECO:0007669"/>
    <property type="project" value="TreeGrafter"/>
</dbReference>
<dbReference type="InterPro" id="IPR050653">
    <property type="entry name" value="Prot_Inhib_GrowthFact_Antg"/>
</dbReference>
<keyword evidence="3" id="KW-1015">Disulfide bond</keyword>
<keyword evidence="1" id="KW-0646">Protease inhibitor</keyword>
<dbReference type="Proteomes" id="UP001146120">
    <property type="component" value="Unassembled WGS sequence"/>
</dbReference>
<feature type="domain" description="Kazal-like" evidence="5">
    <location>
        <begin position="70"/>
        <end position="121"/>
    </location>
</feature>
<evidence type="ECO:0000256" key="3">
    <source>
        <dbReference type="ARBA" id="ARBA00023157"/>
    </source>
</evidence>
<gene>
    <name evidence="6" type="ORF">N0F65_000887</name>
</gene>
<accession>A0AAV2Z265</accession>
<proteinExistence type="predicted"/>
<evidence type="ECO:0000313" key="7">
    <source>
        <dbReference type="Proteomes" id="UP001146120"/>
    </source>
</evidence>